<gene>
    <name evidence="2" type="ordered locus">TOL2_C42680</name>
</gene>
<dbReference type="STRING" id="651182.TOL2_C42680"/>
<evidence type="ECO:0000313" key="2">
    <source>
        <dbReference type="EMBL" id="CCK82424.1"/>
    </source>
</evidence>
<dbReference type="EMBL" id="FO203503">
    <property type="protein sequence ID" value="CCK82424.1"/>
    <property type="molecule type" value="Genomic_DNA"/>
</dbReference>
<sequence>MNEIKKKISEKLIEFIDKNSFWDITIYSSIFVLFCMGSGAFIFWLWKRHKIKAETNKLLKETEKLSLELVEKKLSFIKEIKPYKENYRKYFELLNLSLRSTTESVANQNIQELDENREETIRIFCSDLMPSFVDYSEVAMSINDKAENKFFFINEVFPFLQLAIKFIKTVNINFILETVQKTKMGIRRETLISLYHIVEPNLSVWWLTHQYKYRKTKNELQKAQQIKD</sequence>
<dbReference type="AlphaFoldDB" id="K0NCX0"/>
<keyword evidence="1" id="KW-0472">Membrane</keyword>
<dbReference type="KEGG" id="dto:TOL2_C42680"/>
<protein>
    <submittedName>
        <fullName evidence="2">Uncharacterized protein</fullName>
    </submittedName>
</protein>
<dbReference type="HOGENOM" id="CLU_1213244_0_0_7"/>
<keyword evidence="1" id="KW-1133">Transmembrane helix</keyword>
<organism evidence="2 3">
    <name type="scientific">Desulfobacula toluolica (strain DSM 7467 / Tol2)</name>
    <dbReference type="NCBI Taxonomy" id="651182"/>
    <lineage>
        <taxon>Bacteria</taxon>
        <taxon>Pseudomonadati</taxon>
        <taxon>Thermodesulfobacteriota</taxon>
        <taxon>Desulfobacteria</taxon>
        <taxon>Desulfobacterales</taxon>
        <taxon>Desulfobacteraceae</taxon>
        <taxon>Desulfobacula</taxon>
    </lineage>
</organism>
<evidence type="ECO:0000313" key="3">
    <source>
        <dbReference type="Proteomes" id="UP000007347"/>
    </source>
</evidence>
<dbReference type="Proteomes" id="UP000007347">
    <property type="component" value="Chromosome"/>
</dbReference>
<dbReference type="RefSeq" id="WP_014959604.1">
    <property type="nucleotide sequence ID" value="NC_018645.1"/>
</dbReference>
<feature type="transmembrane region" description="Helical" evidence="1">
    <location>
        <begin position="21"/>
        <end position="46"/>
    </location>
</feature>
<reference evidence="2 3" key="1">
    <citation type="journal article" date="2013" name="Environ. Microbiol.">
        <title>Complete genome, catabolic sub-proteomes and key-metabolites of Desulfobacula toluolica Tol2, a marine, aromatic compound-degrading, sulfate-reducing bacterium.</title>
        <authorList>
            <person name="Wohlbrand L."/>
            <person name="Jacob J.H."/>
            <person name="Kube M."/>
            <person name="Mussmann M."/>
            <person name="Jarling R."/>
            <person name="Beck A."/>
            <person name="Amann R."/>
            <person name="Wilkes H."/>
            <person name="Reinhardt R."/>
            <person name="Rabus R."/>
        </authorList>
    </citation>
    <scope>NUCLEOTIDE SEQUENCE [LARGE SCALE GENOMIC DNA]</scope>
    <source>
        <strain evidence="3">DSM 7467 / Tol2</strain>
    </source>
</reference>
<dbReference type="PATRIC" id="fig|651182.5.peg.5021"/>
<keyword evidence="1" id="KW-0812">Transmembrane</keyword>
<evidence type="ECO:0000256" key="1">
    <source>
        <dbReference type="SAM" id="Phobius"/>
    </source>
</evidence>
<keyword evidence="3" id="KW-1185">Reference proteome</keyword>
<name>K0NCX0_DESTT</name>
<accession>K0NCX0</accession>
<proteinExistence type="predicted"/>